<dbReference type="InterPro" id="IPR043129">
    <property type="entry name" value="ATPase_NBD"/>
</dbReference>
<organism evidence="3 4">
    <name type="scientific">Moellerella wisconsensis ATCC 35017</name>
    <dbReference type="NCBI Taxonomy" id="1354267"/>
    <lineage>
        <taxon>Bacteria</taxon>
        <taxon>Pseudomonadati</taxon>
        <taxon>Pseudomonadota</taxon>
        <taxon>Gammaproteobacteria</taxon>
        <taxon>Enterobacterales</taxon>
        <taxon>Morganellaceae</taxon>
        <taxon>Moellerella</taxon>
    </lineage>
</organism>
<keyword evidence="2" id="KW-0067">ATP-binding</keyword>
<dbReference type="AlphaFoldDB" id="A0A0N0IA83"/>
<dbReference type="RefSeq" id="WP_053908360.1">
    <property type="nucleotide sequence ID" value="NZ_CAWMUS010000018.1"/>
</dbReference>
<protein>
    <submittedName>
        <fullName evidence="3">Putative heat shock protein</fullName>
    </submittedName>
</protein>
<evidence type="ECO:0000313" key="3">
    <source>
        <dbReference type="EMBL" id="KPD02822.1"/>
    </source>
</evidence>
<dbReference type="Pfam" id="PF00012">
    <property type="entry name" value="HSP70"/>
    <property type="match status" value="2"/>
</dbReference>
<dbReference type="Gene3D" id="3.90.640.10">
    <property type="entry name" value="Actin, Chain A, domain 4"/>
    <property type="match status" value="1"/>
</dbReference>
<dbReference type="PANTHER" id="PTHR19375">
    <property type="entry name" value="HEAT SHOCK PROTEIN 70KDA"/>
    <property type="match status" value="1"/>
</dbReference>
<keyword evidence="1" id="KW-0547">Nucleotide-binding</keyword>
<dbReference type="Proteomes" id="UP000053226">
    <property type="component" value="Unassembled WGS sequence"/>
</dbReference>
<dbReference type="GO" id="GO:0005524">
    <property type="term" value="F:ATP binding"/>
    <property type="evidence" value="ECO:0007669"/>
    <property type="project" value="UniProtKB-KW"/>
</dbReference>
<keyword evidence="3" id="KW-0346">Stress response</keyword>
<evidence type="ECO:0000256" key="2">
    <source>
        <dbReference type="ARBA" id="ARBA00022840"/>
    </source>
</evidence>
<dbReference type="OrthoDB" id="9807934at2"/>
<proteinExistence type="predicted"/>
<sequence>MLSSKAVCGFDFGTSNTSVAVKNSVGEVVCYSFPSAIFFEFETKSTLFGDEALTSYYDLIPGRLFTSFKSLLGKKIYDSSTMIHGQLIPFEEIITSYISFIKETVEKDIGYSLTAVLAGRPVFFIDQDPVADAKAQADLKSIFQRTGFELVEFELEPIAATYSFLSHHTEENTTILTVDIGGGTSDICLFNSDDFSAGKKLPIETVGVHLGGDDFDKDFSMCSVMPLLGRGSKLKRNPSITIPNHFFYDMSCWRSIYEQYKFKNINDIKQIALQVEDNTALERLIKVLNQRLGHNVLKQVQNAKVTLSSVENTIIDLDFVENNLELQVSQADLNNALSKILEKISASIDSLLSTLAVDPEQIDYIVCTGGSTLVPALKNLLYQKFDRKKIIQHDTFNAVAKGLMLRAAEILPAQ</sequence>
<dbReference type="InterPro" id="IPR013126">
    <property type="entry name" value="Hsp_70_fam"/>
</dbReference>
<dbReference type="GO" id="GO:0140662">
    <property type="term" value="F:ATP-dependent protein folding chaperone"/>
    <property type="evidence" value="ECO:0007669"/>
    <property type="project" value="InterPro"/>
</dbReference>
<dbReference type="SUPFAM" id="SSF53067">
    <property type="entry name" value="Actin-like ATPase domain"/>
    <property type="match status" value="2"/>
</dbReference>
<dbReference type="Gene3D" id="3.30.420.40">
    <property type="match status" value="2"/>
</dbReference>
<evidence type="ECO:0000256" key="1">
    <source>
        <dbReference type="ARBA" id="ARBA00022741"/>
    </source>
</evidence>
<comment type="caution">
    <text evidence="3">The sequence shown here is derived from an EMBL/GenBank/DDBJ whole genome shotgun (WGS) entry which is preliminary data.</text>
</comment>
<name>A0A0N0IA83_9GAMM</name>
<accession>A0A0N0IA83</accession>
<reference evidence="3 4" key="1">
    <citation type="submission" date="2015-07" db="EMBL/GenBank/DDBJ databases">
        <title>ATOL: Assembling a taxonomically balanced genome-scale reconstruction of the evolutionary history of the Enterobacteriaceae.</title>
        <authorList>
            <person name="Plunkett G.III."/>
            <person name="Neeno-Eckwall E.C."/>
            <person name="Glasner J.D."/>
            <person name="Perna N.T."/>
        </authorList>
    </citation>
    <scope>NUCLEOTIDE SEQUENCE [LARGE SCALE GENOMIC DNA]</scope>
    <source>
        <strain evidence="3 4">ATCC 35017</strain>
    </source>
</reference>
<evidence type="ECO:0000313" key="4">
    <source>
        <dbReference type="Proteomes" id="UP000053226"/>
    </source>
</evidence>
<dbReference type="EMBL" id="LGAA01000018">
    <property type="protein sequence ID" value="KPD02822.1"/>
    <property type="molecule type" value="Genomic_DNA"/>
</dbReference>
<keyword evidence="4" id="KW-1185">Reference proteome</keyword>
<gene>
    <name evidence="3" type="ORF">M992_1979</name>
</gene>